<reference evidence="2 3" key="1">
    <citation type="journal article" date="2021" name="Elife">
        <title>Chloroplast acquisition without the gene transfer in kleptoplastic sea slugs, Plakobranchus ocellatus.</title>
        <authorList>
            <person name="Maeda T."/>
            <person name="Takahashi S."/>
            <person name="Yoshida T."/>
            <person name="Shimamura S."/>
            <person name="Takaki Y."/>
            <person name="Nagai Y."/>
            <person name="Toyoda A."/>
            <person name="Suzuki Y."/>
            <person name="Arimoto A."/>
            <person name="Ishii H."/>
            <person name="Satoh N."/>
            <person name="Nishiyama T."/>
            <person name="Hasebe M."/>
            <person name="Maruyama T."/>
            <person name="Minagawa J."/>
            <person name="Obokata J."/>
            <person name="Shigenobu S."/>
        </authorList>
    </citation>
    <scope>NUCLEOTIDE SEQUENCE [LARGE SCALE GENOMIC DNA]</scope>
</reference>
<comment type="caution">
    <text evidence="2">The sequence shown here is derived from an EMBL/GenBank/DDBJ whole genome shotgun (WGS) entry which is preliminary data.</text>
</comment>
<dbReference type="Proteomes" id="UP000735302">
    <property type="component" value="Unassembled WGS sequence"/>
</dbReference>
<name>A0AAV3ZIE4_9GAST</name>
<dbReference type="EMBL" id="BLXT01002434">
    <property type="protein sequence ID" value="GFN94311.1"/>
    <property type="molecule type" value="Genomic_DNA"/>
</dbReference>
<proteinExistence type="predicted"/>
<organism evidence="2 3">
    <name type="scientific">Plakobranchus ocellatus</name>
    <dbReference type="NCBI Taxonomy" id="259542"/>
    <lineage>
        <taxon>Eukaryota</taxon>
        <taxon>Metazoa</taxon>
        <taxon>Spiralia</taxon>
        <taxon>Lophotrochozoa</taxon>
        <taxon>Mollusca</taxon>
        <taxon>Gastropoda</taxon>
        <taxon>Heterobranchia</taxon>
        <taxon>Euthyneura</taxon>
        <taxon>Panpulmonata</taxon>
        <taxon>Sacoglossa</taxon>
        <taxon>Placobranchoidea</taxon>
        <taxon>Plakobranchidae</taxon>
        <taxon>Plakobranchus</taxon>
    </lineage>
</organism>
<dbReference type="AlphaFoldDB" id="A0AAV3ZIE4"/>
<sequence>MDKAGAIGNSIRKIKSRGERTPLSHPGQPFVTPSPDLPHTLASTSSHPGQYLCHTLASTFVTPSPVLRHTLASPSSHPHQIFLTPWLALRLTLASTFVTSWPAPLLHPRQFFVTLWSALRHTLLSSSSNPGQHLCPTLTSTSSHPRQLFVKPWPALRHTLSSSLSHSCQLFVTILPDQRQAFVGFRKTSVTSSSSPRQTCQS</sequence>
<gene>
    <name evidence="2" type="ORF">PoB_002081700</name>
</gene>
<keyword evidence="3" id="KW-1185">Reference proteome</keyword>
<evidence type="ECO:0000313" key="3">
    <source>
        <dbReference type="Proteomes" id="UP000735302"/>
    </source>
</evidence>
<evidence type="ECO:0000313" key="2">
    <source>
        <dbReference type="EMBL" id="GFN94311.1"/>
    </source>
</evidence>
<feature type="region of interest" description="Disordered" evidence="1">
    <location>
        <begin position="1"/>
        <end position="43"/>
    </location>
</feature>
<accession>A0AAV3ZIE4</accession>
<protein>
    <submittedName>
        <fullName evidence="2">Uncharacterized protein</fullName>
    </submittedName>
</protein>
<evidence type="ECO:0000256" key="1">
    <source>
        <dbReference type="SAM" id="MobiDB-lite"/>
    </source>
</evidence>